<keyword evidence="9 13" id="KW-0830">Ubiquinone</keyword>
<dbReference type="InterPro" id="IPR018086">
    <property type="entry name" value="NADH_UbQ_OxRdtase_su1_CS"/>
</dbReference>
<dbReference type="GeneID" id="77424836"/>
<dbReference type="PANTHER" id="PTHR11432:SF3">
    <property type="entry name" value="NADH-UBIQUINONE OXIDOREDUCTASE CHAIN 1"/>
    <property type="match status" value="1"/>
</dbReference>
<comment type="similarity">
    <text evidence="3 12">Belongs to the complex I subunit 1 family.</text>
</comment>
<keyword evidence="10 13" id="KW-0496">Mitochondrion</keyword>
<keyword evidence="8 14" id="KW-1133">Transmembrane helix</keyword>
<evidence type="ECO:0000256" key="5">
    <source>
        <dbReference type="ARBA" id="ARBA00022448"/>
    </source>
</evidence>
<dbReference type="PANTHER" id="PTHR11432">
    <property type="entry name" value="NADH DEHYDROGENASE SUBUNIT 1"/>
    <property type="match status" value="1"/>
</dbReference>
<dbReference type="GO" id="GO:0009060">
    <property type="term" value="P:aerobic respiration"/>
    <property type="evidence" value="ECO:0007669"/>
    <property type="project" value="TreeGrafter"/>
</dbReference>
<protein>
    <recommendedName>
        <fullName evidence="4 13">NADH-ubiquinone oxidoreductase chain 1</fullName>
        <ecNumber evidence="13">7.1.1.2</ecNumber>
    </recommendedName>
</protein>
<evidence type="ECO:0000256" key="11">
    <source>
        <dbReference type="ARBA" id="ARBA00023136"/>
    </source>
</evidence>
<dbReference type="AlphaFoldDB" id="A0A9E8LNL5"/>
<evidence type="ECO:0000256" key="7">
    <source>
        <dbReference type="ARBA" id="ARBA00022792"/>
    </source>
</evidence>
<comment type="subcellular location">
    <subcellularLocation>
        <location evidence="2 12">Mitochondrion inner membrane</location>
        <topology evidence="2 12">Multi-pass membrane protein</topology>
    </subcellularLocation>
</comment>
<dbReference type="PROSITE" id="PS00668">
    <property type="entry name" value="COMPLEX1_ND1_2"/>
    <property type="match status" value="1"/>
</dbReference>
<evidence type="ECO:0000256" key="9">
    <source>
        <dbReference type="ARBA" id="ARBA00023075"/>
    </source>
</evidence>
<evidence type="ECO:0000256" key="6">
    <source>
        <dbReference type="ARBA" id="ARBA00022692"/>
    </source>
</evidence>
<dbReference type="GO" id="GO:0003954">
    <property type="term" value="F:NADH dehydrogenase activity"/>
    <property type="evidence" value="ECO:0007669"/>
    <property type="project" value="TreeGrafter"/>
</dbReference>
<name>A0A9E8LNL5_9NEOP</name>
<feature type="transmembrane region" description="Helical" evidence="14">
    <location>
        <begin position="219"/>
        <end position="245"/>
    </location>
</feature>
<sequence>MFYLYLNSISFSLLILGMLISVAYLTLLERKLLGYIQNRKGPNKVGFIGLFQPFSDAIKLFSKEKKIFLGVNVLIYLISPMLMFLCSLMLWLIFFLKNGMFFFIFGVLFMFSVMGLSVYYIMFMGWSSDNNYSLIGGLRGVIQVVSYEISMVMFMLVMLTYTMSFDLIKFIMNQKNIWLLFNFSLFMMMMSSLLAEMSRTPFDFIEGESELVSGFNVEFGGYLFAFIFLSEYLMILFISYLMVVIFFSSEIFLFMVYKFLLLIFLIIWVRGSFPRYRYDKLMNLNWKFYLPISMNFLVFFFSLKLFIIYTILIW</sequence>
<dbReference type="HAMAP" id="MF_01350">
    <property type="entry name" value="NDH1_NuoH"/>
    <property type="match status" value="1"/>
</dbReference>
<evidence type="ECO:0000256" key="10">
    <source>
        <dbReference type="ARBA" id="ARBA00023128"/>
    </source>
</evidence>
<feature type="transmembrane region" description="Helical" evidence="14">
    <location>
        <begin position="251"/>
        <end position="269"/>
    </location>
</feature>
<dbReference type="PROSITE" id="PS00667">
    <property type="entry name" value="COMPLEX1_ND1_1"/>
    <property type="match status" value="1"/>
</dbReference>
<gene>
    <name evidence="15" type="primary">ND1</name>
</gene>
<comment type="function">
    <text evidence="1">Core subunit of the mitochondrial membrane respiratory chain NADH dehydrogenase (Complex I) that is believed to belong to the minimal assembly required for catalysis. Complex I functions in the transfer of electrons from NADH to the respiratory chain. The immediate electron acceptor for the enzyme is believed to be ubiquinone.</text>
</comment>
<dbReference type="EC" id="7.1.1.2" evidence="13"/>
<keyword evidence="5" id="KW-0813">Transport</keyword>
<evidence type="ECO:0000256" key="13">
    <source>
        <dbReference type="RuleBase" id="RU000473"/>
    </source>
</evidence>
<evidence type="ECO:0000256" key="2">
    <source>
        <dbReference type="ARBA" id="ARBA00004448"/>
    </source>
</evidence>
<evidence type="ECO:0000256" key="4">
    <source>
        <dbReference type="ARBA" id="ARBA00021009"/>
    </source>
</evidence>
<dbReference type="RefSeq" id="YP_010585961.1">
    <property type="nucleotide sequence ID" value="NC_069238.1"/>
</dbReference>
<evidence type="ECO:0000256" key="3">
    <source>
        <dbReference type="ARBA" id="ARBA00010535"/>
    </source>
</evidence>
<dbReference type="Pfam" id="PF00146">
    <property type="entry name" value="NADHdh"/>
    <property type="match status" value="1"/>
</dbReference>
<evidence type="ECO:0000256" key="1">
    <source>
        <dbReference type="ARBA" id="ARBA00003257"/>
    </source>
</evidence>
<dbReference type="EMBL" id="OL677996">
    <property type="protein sequence ID" value="UZZ43697.1"/>
    <property type="molecule type" value="Genomic_DNA"/>
</dbReference>
<feature type="transmembrane region" description="Helical" evidence="14">
    <location>
        <begin position="289"/>
        <end position="312"/>
    </location>
</feature>
<keyword evidence="11 14" id="KW-0472">Membrane</keyword>
<keyword evidence="12" id="KW-0520">NAD</keyword>
<dbReference type="CTD" id="4535"/>
<feature type="transmembrane region" description="Helical" evidence="14">
    <location>
        <begin position="177"/>
        <end position="198"/>
    </location>
</feature>
<organism evidence="15">
    <name type="scientific">Plectrocnemia tsukuiensis</name>
    <dbReference type="NCBI Taxonomy" id="623670"/>
    <lineage>
        <taxon>Eukaryota</taxon>
        <taxon>Metazoa</taxon>
        <taxon>Ecdysozoa</taxon>
        <taxon>Arthropoda</taxon>
        <taxon>Hexapoda</taxon>
        <taxon>Insecta</taxon>
        <taxon>Pterygota</taxon>
        <taxon>Neoptera</taxon>
        <taxon>Endopterygota</taxon>
        <taxon>Trichoptera</taxon>
        <taxon>Annulipalpia</taxon>
        <taxon>Psychomyioidea</taxon>
        <taxon>Polycentropodidae</taxon>
        <taxon>Polycentropodinae</taxon>
        <taxon>Plectrocnemia</taxon>
    </lineage>
</organism>
<reference evidence="15" key="2">
    <citation type="journal article" date="2022" name="Syst. Entomol.">
        <title>Massive gene rearrangements of mitochondrial genomes and implications for the phylogeny of Trichoptera (Insecta).</title>
        <authorList>
            <person name="Ge X."/>
            <person name="Peng L."/>
            <person name="Vogler A.P."/>
            <person name="Morse J.C."/>
            <person name="Yang L."/>
            <person name="Sun C."/>
            <person name="Wang B."/>
        </authorList>
    </citation>
    <scope>NUCLEOTIDE SEQUENCE</scope>
</reference>
<evidence type="ECO:0000256" key="14">
    <source>
        <dbReference type="SAM" id="Phobius"/>
    </source>
</evidence>
<reference evidence="15" key="1">
    <citation type="submission" date="2021-11" db="EMBL/GenBank/DDBJ databases">
        <authorList>
            <person name="Ge X.-Y."/>
            <person name="Peng L."/>
            <person name="Sun C.-H."/>
            <person name="Wang B.-X."/>
        </authorList>
    </citation>
    <scope>NUCLEOTIDE SEQUENCE</scope>
</reference>
<feature type="transmembrane region" description="Helical" evidence="14">
    <location>
        <begin position="67"/>
        <end position="94"/>
    </location>
</feature>
<dbReference type="InterPro" id="IPR001694">
    <property type="entry name" value="NADH_UbQ_OxRdtase_su1/FPO"/>
</dbReference>
<keyword evidence="7" id="KW-0999">Mitochondrion inner membrane</keyword>
<geneLocation type="mitochondrion" evidence="15"/>
<comment type="catalytic activity">
    <reaction evidence="13">
        <text>a ubiquinone + NADH + 5 H(+)(in) = a ubiquinol + NAD(+) + 4 H(+)(out)</text>
        <dbReference type="Rhea" id="RHEA:29091"/>
        <dbReference type="Rhea" id="RHEA-COMP:9565"/>
        <dbReference type="Rhea" id="RHEA-COMP:9566"/>
        <dbReference type="ChEBI" id="CHEBI:15378"/>
        <dbReference type="ChEBI" id="CHEBI:16389"/>
        <dbReference type="ChEBI" id="CHEBI:17976"/>
        <dbReference type="ChEBI" id="CHEBI:57540"/>
        <dbReference type="ChEBI" id="CHEBI:57945"/>
        <dbReference type="EC" id="7.1.1.2"/>
    </reaction>
</comment>
<proteinExistence type="inferred from homology"/>
<keyword evidence="6 12" id="KW-0812">Transmembrane</keyword>
<evidence type="ECO:0000313" key="15">
    <source>
        <dbReference type="EMBL" id="UZZ43697.1"/>
    </source>
</evidence>
<feature type="transmembrane region" description="Helical" evidence="14">
    <location>
        <begin position="6"/>
        <end position="27"/>
    </location>
</feature>
<dbReference type="GO" id="GO:0008137">
    <property type="term" value="F:NADH dehydrogenase (ubiquinone) activity"/>
    <property type="evidence" value="ECO:0007669"/>
    <property type="project" value="UniProtKB-EC"/>
</dbReference>
<dbReference type="GO" id="GO:0005743">
    <property type="term" value="C:mitochondrial inner membrane"/>
    <property type="evidence" value="ECO:0007669"/>
    <property type="project" value="UniProtKB-SubCell"/>
</dbReference>
<accession>A0A9E8LNL5</accession>
<feature type="transmembrane region" description="Helical" evidence="14">
    <location>
        <begin position="100"/>
        <end position="123"/>
    </location>
</feature>
<feature type="transmembrane region" description="Helical" evidence="14">
    <location>
        <begin position="144"/>
        <end position="165"/>
    </location>
</feature>
<evidence type="ECO:0000256" key="8">
    <source>
        <dbReference type="ARBA" id="ARBA00022989"/>
    </source>
</evidence>
<evidence type="ECO:0000256" key="12">
    <source>
        <dbReference type="RuleBase" id="RU000471"/>
    </source>
</evidence>